<accession>A0A9P8SI41</accession>
<keyword evidence="3 5" id="KW-1133">Transmembrane helix</keyword>
<proteinExistence type="predicted"/>
<dbReference type="SUPFAM" id="SSF103473">
    <property type="entry name" value="MFS general substrate transporter"/>
    <property type="match status" value="1"/>
</dbReference>
<evidence type="ECO:0000256" key="3">
    <source>
        <dbReference type="ARBA" id="ARBA00022989"/>
    </source>
</evidence>
<dbReference type="AlphaFoldDB" id="A0A9P8SI41"/>
<evidence type="ECO:0000256" key="2">
    <source>
        <dbReference type="ARBA" id="ARBA00022692"/>
    </source>
</evidence>
<dbReference type="InterPro" id="IPR036259">
    <property type="entry name" value="MFS_trans_sf"/>
</dbReference>
<keyword evidence="4 5" id="KW-0472">Membrane</keyword>
<dbReference type="Gene3D" id="1.20.1250.20">
    <property type="entry name" value="MFS general substrate transporter like domains"/>
    <property type="match status" value="1"/>
</dbReference>
<dbReference type="GO" id="GO:0022857">
    <property type="term" value="F:transmembrane transporter activity"/>
    <property type="evidence" value="ECO:0007669"/>
    <property type="project" value="InterPro"/>
</dbReference>
<feature type="transmembrane region" description="Helical" evidence="5">
    <location>
        <begin position="445"/>
        <end position="468"/>
    </location>
</feature>
<feature type="transmembrane region" description="Helical" evidence="5">
    <location>
        <begin position="138"/>
        <end position="159"/>
    </location>
</feature>
<feature type="transmembrane region" description="Helical" evidence="5">
    <location>
        <begin position="165"/>
        <end position="192"/>
    </location>
</feature>
<keyword evidence="8" id="KW-1185">Reference proteome</keyword>
<comment type="caution">
    <text evidence="7">The sequence shown here is derived from an EMBL/GenBank/DDBJ whole genome shotgun (WGS) entry which is preliminary data.</text>
</comment>
<dbReference type="RefSeq" id="XP_044721311.1">
    <property type="nucleotide sequence ID" value="XM_044862697.1"/>
</dbReference>
<feature type="transmembrane region" description="Helical" evidence="5">
    <location>
        <begin position="204"/>
        <end position="227"/>
    </location>
</feature>
<dbReference type="PROSITE" id="PS50850">
    <property type="entry name" value="MFS"/>
    <property type="match status" value="1"/>
</dbReference>
<feature type="transmembrane region" description="Helical" evidence="5">
    <location>
        <begin position="233"/>
        <end position="252"/>
    </location>
</feature>
<evidence type="ECO:0000256" key="5">
    <source>
        <dbReference type="SAM" id="Phobius"/>
    </source>
</evidence>
<feature type="transmembrane region" description="Helical" evidence="5">
    <location>
        <begin position="352"/>
        <end position="374"/>
    </location>
</feature>
<comment type="subcellular location">
    <subcellularLocation>
        <location evidence="1">Membrane</location>
        <topology evidence="1">Multi-pass membrane protein</topology>
    </subcellularLocation>
</comment>
<dbReference type="OrthoDB" id="194139at2759"/>
<organism evidence="7 8">
    <name type="scientific">Hirsutella rhossiliensis</name>
    <dbReference type="NCBI Taxonomy" id="111463"/>
    <lineage>
        <taxon>Eukaryota</taxon>
        <taxon>Fungi</taxon>
        <taxon>Dikarya</taxon>
        <taxon>Ascomycota</taxon>
        <taxon>Pezizomycotina</taxon>
        <taxon>Sordariomycetes</taxon>
        <taxon>Hypocreomycetidae</taxon>
        <taxon>Hypocreales</taxon>
        <taxon>Ophiocordycipitaceae</taxon>
        <taxon>Hirsutella</taxon>
    </lineage>
</organism>
<dbReference type="GO" id="GO:0016020">
    <property type="term" value="C:membrane"/>
    <property type="evidence" value="ECO:0007669"/>
    <property type="project" value="UniProtKB-SubCell"/>
</dbReference>
<dbReference type="InterPro" id="IPR020846">
    <property type="entry name" value="MFS_dom"/>
</dbReference>
<reference evidence="7" key="1">
    <citation type="submission" date="2021-09" db="EMBL/GenBank/DDBJ databases">
        <title>A high-quality genome of the endoparasitic fungus Hirsutella rhossiliensis with a comparison of Hirsutella genomes reveals transposable elements contributing to genome size variation.</title>
        <authorList>
            <person name="Lin R."/>
            <person name="Jiao Y."/>
            <person name="Sun X."/>
            <person name="Ling J."/>
            <person name="Xie B."/>
            <person name="Cheng X."/>
        </authorList>
    </citation>
    <scope>NUCLEOTIDE SEQUENCE</scope>
    <source>
        <strain evidence="7">HR02</strain>
    </source>
</reference>
<feature type="transmembrane region" description="Helical" evidence="5">
    <location>
        <begin position="386"/>
        <end position="404"/>
    </location>
</feature>
<dbReference type="Pfam" id="PF07690">
    <property type="entry name" value="MFS_1"/>
    <property type="match status" value="1"/>
</dbReference>
<feature type="transmembrane region" description="Helical" evidence="5">
    <location>
        <begin position="311"/>
        <end position="332"/>
    </location>
</feature>
<evidence type="ECO:0000256" key="4">
    <source>
        <dbReference type="ARBA" id="ARBA00023136"/>
    </source>
</evidence>
<evidence type="ECO:0000313" key="8">
    <source>
        <dbReference type="Proteomes" id="UP000824596"/>
    </source>
</evidence>
<feature type="transmembrane region" description="Helical" evidence="5">
    <location>
        <begin position="480"/>
        <end position="500"/>
    </location>
</feature>
<dbReference type="Proteomes" id="UP000824596">
    <property type="component" value="Unassembled WGS sequence"/>
</dbReference>
<evidence type="ECO:0000259" key="6">
    <source>
        <dbReference type="PROSITE" id="PS50850"/>
    </source>
</evidence>
<sequence length="516" mass="56464">MDSRLSESDDSPAPAASDAANGIYTSEQAPLLHVTDPGTAADRSLRRRVIGMCAVFLFVIEASQVMMEPPTQEIMESIICRNHYPDHRVRNDERCKNTDVQKTLAMVRSWCMSAEMIIPLVVQVPYGIIADKFGRRTVLFLSLVGCVLQTAWTMVVLFLPNFFSIWALLYGNMAYAIGGGGQMASAMIWTILSDITPVAERTAVFYRIYALFLLLGVIANPMAALVLAIDPWFAMWLGFGILIIGALTALLIPETLRLRQRVDSERQEQDSLSQDTDCLAPVKAGRARQAWSALRSNAGHIWRFVCGSRRVTILICAYGLHFAGRINVYLNLLQYMTRRFSWEWSTAAYVSTVNNVTSVVVLLVVIPAASSILVKHCGYDAQLRDLVLSRASIILVVVGGYMQALAAVPWLFVLSLIITSLGGGFTPLCRALLSAIVEPHMVATLNTTLSTMETLVSLVGAPALGWLLSHGFELGGPWLGLPYLVTAGCSTLVLATVFAFGNPDESAKVPEERNSP</sequence>
<dbReference type="PANTHER" id="PTHR23507">
    <property type="entry name" value="ZGC:174356"/>
    <property type="match status" value="1"/>
</dbReference>
<dbReference type="InterPro" id="IPR011701">
    <property type="entry name" value="MFS"/>
</dbReference>
<dbReference type="CDD" id="cd06174">
    <property type="entry name" value="MFS"/>
    <property type="match status" value="1"/>
</dbReference>
<evidence type="ECO:0000256" key="1">
    <source>
        <dbReference type="ARBA" id="ARBA00004141"/>
    </source>
</evidence>
<protein>
    <submittedName>
        <fullName evidence="7">Major facilitator superfamily domain-containing protein</fullName>
    </submittedName>
</protein>
<name>A0A9P8SI41_9HYPO</name>
<dbReference type="EMBL" id="JAIZPD010000004">
    <property type="protein sequence ID" value="KAH0963798.1"/>
    <property type="molecule type" value="Genomic_DNA"/>
</dbReference>
<dbReference type="PANTHER" id="PTHR23507:SF1">
    <property type="entry name" value="FI18259P1-RELATED"/>
    <property type="match status" value="1"/>
</dbReference>
<keyword evidence="2 5" id="KW-0812">Transmembrane</keyword>
<gene>
    <name evidence="7" type="ORF">HRG_04226</name>
</gene>
<feature type="transmembrane region" description="Helical" evidence="5">
    <location>
        <begin position="410"/>
        <end position="433"/>
    </location>
</feature>
<dbReference type="GeneID" id="68353355"/>
<evidence type="ECO:0000313" key="7">
    <source>
        <dbReference type="EMBL" id="KAH0963798.1"/>
    </source>
</evidence>
<feature type="domain" description="Major facilitator superfamily (MFS) profile" evidence="6">
    <location>
        <begin position="49"/>
        <end position="505"/>
    </location>
</feature>